<sequence length="420" mass="47838">MIPIFFRFLFEEMNFWVSSLIKLSVIRRFLSISFISFSRFFSLFRLSIFLFGSMFFVYFIKEDISPDPLLKKEDLGEIFCKNGKIDYEGVGIALSKHGVPLMDLHKIIPEIKSMIPGEWIRNATISTKLEDHKDKMVFKECTLKHSGYEVLIKNENNIITSKWKQESKKQFISIRSGNFPAENLSKHFPDPMVSEIVRNFGKLNLKNKVINISYDTSSRKGCMPVIKFIGIKDSNGGYASCLMRVSGSDKLYNPIKECAHNEPINFIRPVDGRVSSPYGMRLHPVFKILRFHQGIDYASKKGTPIRATAEGVVNKVVFSNSGYGNMVEIIHFTNKGKIISIYGHLHSIKVSKNQKIASGQNIGCVGDTGVATAPHLHFGLKIDNKFVNPSSLKVFYKSLNSDVLKKLRNEFRFCKSKFKK</sequence>
<dbReference type="PANTHER" id="PTHR21666:SF270">
    <property type="entry name" value="MUREIN HYDROLASE ACTIVATOR ENVC"/>
    <property type="match status" value="1"/>
</dbReference>
<accession>A0A5C0UGF3</accession>
<dbReference type="InterPro" id="IPR016047">
    <property type="entry name" value="M23ase_b-sheet_dom"/>
</dbReference>
<dbReference type="InterPro" id="IPR011055">
    <property type="entry name" value="Dup_hybrid_motif"/>
</dbReference>
<keyword evidence="3" id="KW-1185">Reference proteome</keyword>
<name>A0A5C0UGF3_9PROT</name>
<organism evidence="2 3">
    <name type="scientific">Candidatus Nesciobacter abundans</name>
    <dbReference type="NCBI Taxonomy" id="2601668"/>
    <lineage>
        <taxon>Bacteria</taxon>
        <taxon>Pseudomonadati</taxon>
        <taxon>Pseudomonadota</taxon>
        <taxon>Alphaproteobacteria</taxon>
        <taxon>Holosporales</taxon>
        <taxon>Holosporaceae</taxon>
        <taxon>Candidatus Nesciobacter</taxon>
    </lineage>
</organism>
<dbReference type="SUPFAM" id="SSF51261">
    <property type="entry name" value="Duplicated hybrid motif"/>
    <property type="match status" value="1"/>
</dbReference>
<evidence type="ECO:0000259" key="1">
    <source>
        <dbReference type="Pfam" id="PF01551"/>
    </source>
</evidence>
<evidence type="ECO:0000313" key="3">
    <source>
        <dbReference type="Proteomes" id="UP000324924"/>
    </source>
</evidence>
<dbReference type="EMBL" id="CP043314">
    <property type="protein sequence ID" value="QEK39196.1"/>
    <property type="molecule type" value="Genomic_DNA"/>
</dbReference>
<dbReference type="AlphaFoldDB" id="A0A5C0UGF3"/>
<dbReference type="KEGG" id="nabu:FZC36_02025"/>
<dbReference type="GO" id="GO:0004222">
    <property type="term" value="F:metalloendopeptidase activity"/>
    <property type="evidence" value="ECO:0007669"/>
    <property type="project" value="TreeGrafter"/>
</dbReference>
<protein>
    <submittedName>
        <fullName evidence="2">M23 family metallopeptidase</fullName>
    </submittedName>
</protein>
<dbReference type="CDD" id="cd12797">
    <property type="entry name" value="M23_peptidase"/>
    <property type="match status" value="1"/>
</dbReference>
<dbReference type="Gene3D" id="2.70.70.10">
    <property type="entry name" value="Glucose Permease (Domain IIA)"/>
    <property type="match status" value="1"/>
</dbReference>
<evidence type="ECO:0000313" key="2">
    <source>
        <dbReference type="EMBL" id="QEK39196.1"/>
    </source>
</evidence>
<feature type="domain" description="M23ase beta-sheet core" evidence="1">
    <location>
        <begin position="290"/>
        <end position="389"/>
    </location>
</feature>
<dbReference type="InterPro" id="IPR050570">
    <property type="entry name" value="Cell_wall_metabolism_enzyme"/>
</dbReference>
<dbReference type="RefSeq" id="WP_148972319.1">
    <property type="nucleotide sequence ID" value="NZ_CP043314.1"/>
</dbReference>
<dbReference type="OrthoDB" id="9805070at2"/>
<reference evidence="2 3" key="1">
    <citation type="submission" date="2019-08" db="EMBL/GenBank/DDBJ databases">
        <title>Highly reduced genomes of protist endosymbionts show evolutionary convergence.</title>
        <authorList>
            <person name="George E."/>
            <person name="Husnik F."/>
            <person name="Tashyreva D."/>
            <person name="Prokopchuk G."/>
            <person name="Horak A."/>
            <person name="Kwong W.K."/>
            <person name="Lukes J."/>
            <person name="Keeling P.J."/>
        </authorList>
    </citation>
    <scope>NUCLEOTIDE SEQUENCE [LARGE SCALE GENOMIC DNA]</scope>
    <source>
        <strain evidence="2">1604HC</strain>
    </source>
</reference>
<dbReference type="PANTHER" id="PTHR21666">
    <property type="entry name" value="PEPTIDASE-RELATED"/>
    <property type="match status" value="1"/>
</dbReference>
<proteinExistence type="predicted"/>
<dbReference type="Pfam" id="PF01551">
    <property type="entry name" value="Peptidase_M23"/>
    <property type="match status" value="1"/>
</dbReference>
<dbReference type="Proteomes" id="UP000324924">
    <property type="component" value="Chromosome"/>
</dbReference>
<gene>
    <name evidence="2" type="ORF">FZC36_02025</name>
</gene>